<organism evidence="1 2">
    <name type="scientific">Hydra vulgaris</name>
    <name type="common">Hydra</name>
    <name type="synonym">Hydra attenuata</name>
    <dbReference type="NCBI Taxonomy" id="6087"/>
    <lineage>
        <taxon>Eukaryota</taxon>
        <taxon>Metazoa</taxon>
        <taxon>Cnidaria</taxon>
        <taxon>Hydrozoa</taxon>
        <taxon>Hydroidolina</taxon>
        <taxon>Anthoathecata</taxon>
        <taxon>Aplanulata</taxon>
        <taxon>Hydridae</taxon>
        <taxon>Hydra</taxon>
    </lineage>
</organism>
<dbReference type="GeneID" id="136084062"/>
<keyword evidence="1" id="KW-1185">Reference proteome</keyword>
<gene>
    <name evidence="2" type="primary">LOC136084062</name>
</gene>
<reference evidence="2" key="1">
    <citation type="submission" date="2025-08" db="UniProtKB">
        <authorList>
            <consortium name="RefSeq"/>
        </authorList>
    </citation>
    <scope>IDENTIFICATION</scope>
</reference>
<protein>
    <submittedName>
        <fullName evidence="2">Uncharacterized protein LOC136084062</fullName>
    </submittedName>
</protein>
<proteinExistence type="predicted"/>
<evidence type="ECO:0000313" key="2">
    <source>
        <dbReference type="RefSeq" id="XP_065660235.1"/>
    </source>
</evidence>
<sequence>MNCDLKRLNLKRKMSDNTYFDGTNINNIQYRRKKRRLNMPYIRDISLPCEPTNKKIKQQLKKKIDDGTYNSWEKIVPQRYEKIFISSENQTITKKEVHIEGRKISLKDIRLNMFKDHEIFMKVRNDNELEALSQRQIVDALDNIKEYKDEYDTLTKKELINILKTYERTRNLMFWHDCSSISNHTHFLVTVSVMYDTAIFLSSFEYKQKYGEDINVQSEVEKPYLYILGRCPSNDQQLLYSDDRINDILQLSNPLEFKGTPILDVARIFKGDNPAAQLEAGHQKGGNYFCWACNMHADLSNNISISLSFPYTSLQNRIDHINASNTSQLAVNQGKTKLYSFLKKDQIEQELYERNIQFPLNTSVKKLKELLANEMHGVQGLPALLFKKPGFSLTQLNLLHYEILNNEPMHDISNHIKNIFDELPYLVEKKDKKIVENIIKSSFNGIEAKNAANYRKSLLIVNNWFLEHYKVDHFVFKFLLTLCEIQNILYMPEESRSTHSILRLINTTFVHAIIIKEHLEANLKNSKRKFFGAYYHSITSHAPLQYRLFAGRTSNVEKEEAMFQNLKLSTKTSSNHHSDNVIFNAIIRNQAKKYLNEGKKLCDGVSILHKFYQPLHSLFNDTKISFTWIEKNSNEYQKLLEKSADYLVEDINVWWKEVEDGVVFFDINYPNNSKKIFTHFRSSSMQQQSEYLEKCWKHCLENKHKIPAYKITVNANVFYLDTLQYFQIFNTENISRNSIIPLDIILI</sequence>
<dbReference type="Proteomes" id="UP001652625">
    <property type="component" value="Chromosome 08"/>
</dbReference>
<evidence type="ECO:0000313" key="1">
    <source>
        <dbReference type="Proteomes" id="UP001652625"/>
    </source>
</evidence>
<dbReference type="RefSeq" id="XP_065660235.1">
    <property type="nucleotide sequence ID" value="XM_065804163.1"/>
</dbReference>
<accession>A0ABM4CEW4</accession>
<name>A0ABM4CEW4_HYDVU</name>